<sequence length="146" mass="16299">MEWLREWGQKSRSTKLLAHRAQKTMDPAAYGLWFMDDELKCAGIVVSSFATPWPQQYIVLQSVFIALFVAIISVGYCVTIVLHPSQHGGAPDDVEGSKKKTKQKRRELVAKKSSTDSRCPTSNSYKARFRIGTACRVPNSDSSDSD</sequence>
<keyword evidence="2" id="KW-0812">Transmembrane</keyword>
<protein>
    <submittedName>
        <fullName evidence="3">Uncharacterized protein</fullName>
    </submittedName>
</protein>
<comment type="caution">
    <text evidence="3">The sequence shown here is derived from an EMBL/GenBank/DDBJ whole genome shotgun (WGS) entry which is preliminary data.</text>
</comment>
<feature type="transmembrane region" description="Helical" evidence="2">
    <location>
        <begin position="58"/>
        <end position="82"/>
    </location>
</feature>
<evidence type="ECO:0000313" key="4">
    <source>
        <dbReference type="Proteomes" id="UP001177023"/>
    </source>
</evidence>
<accession>A0AA36GB96</accession>
<proteinExistence type="predicted"/>
<evidence type="ECO:0000256" key="2">
    <source>
        <dbReference type="SAM" id="Phobius"/>
    </source>
</evidence>
<evidence type="ECO:0000313" key="3">
    <source>
        <dbReference type="EMBL" id="CAJ0587269.1"/>
    </source>
</evidence>
<keyword evidence="2" id="KW-1133">Transmembrane helix</keyword>
<dbReference type="AlphaFoldDB" id="A0AA36GB96"/>
<reference evidence="3" key="1">
    <citation type="submission" date="2023-06" db="EMBL/GenBank/DDBJ databases">
        <authorList>
            <person name="Delattre M."/>
        </authorList>
    </citation>
    <scope>NUCLEOTIDE SEQUENCE</scope>
    <source>
        <strain evidence="3">AF72</strain>
    </source>
</reference>
<feature type="region of interest" description="Disordered" evidence="1">
    <location>
        <begin position="85"/>
        <end position="123"/>
    </location>
</feature>
<organism evidence="3 4">
    <name type="scientific">Mesorhabditis spiculigera</name>
    <dbReference type="NCBI Taxonomy" id="96644"/>
    <lineage>
        <taxon>Eukaryota</taxon>
        <taxon>Metazoa</taxon>
        <taxon>Ecdysozoa</taxon>
        <taxon>Nematoda</taxon>
        <taxon>Chromadorea</taxon>
        <taxon>Rhabditida</taxon>
        <taxon>Rhabditina</taxon>
        <taxon>Rhabditomorpha</taxon>
        <taxon>Rhabditoidea</taxon>
        <taxon>Rhabditidae</taxon>
        <taxon>Mesorhabditinae</taxon>
        <taxon>Mesorhabditis</taxon>
    </lineage>
</organism>
<dbReference type="EMBL" id="CATQJA010002709">
    <property type="protein sequence ID" value="CAJ0587269.1"/>
    <property type="molecule type" value="Genomic_DNA"/>
</dbReference>
<feature type="compositionally biased region" description="Basic and acidic residues" evidence="1">
    <location>
        <begin position="106"/>
        <end position="115"/>
    </location>
</feature>
<dbReference type="Proteomes" id="UP001177023">
    <property type="component" value="Unassembled WGS sequence"/>
</dbReference>
<keyword evidence="4" id="KW-1185">Reference proteome</keyword>
<feature type="non-terminal residue" evidence="3">
    <location>
        <position position="1"/>
    </location>
</feature>
<name>A0AA36GB96_9BILA</name>
<keyword evidence="2" id="KW-0472">Membrane</keyword>
<gene>
    <name evidence="3" type="ORF">MSPICULIGERA_LOCUS25246</name>
</gene>
<evidence type="ECO:0000256" key="1">
    <source>
        <dbReference type="SAM" id="MobiDB-lite"/>
    </source>
</evidence>